<dbReference type="CDD" id="cd06133">
    <property type="entry name" value="ERI-1_3'hExo_like"/>
    <property type="match status" value="1"/>
</dbReference>
<evidence type="ECO:0000256" key="3">
    <source>
        <dbReference type="ARBA" id="ARBA00022839"/>
    </source>
</evidence>
<dbReference type="InterPro" id="IPR012337">
    <property type="entry name" value="RNaseH-like_sf"/>
</dbReference>
<keyword evidence="2" id="KW-0378">Hydrolase</keyword>
<organism evidence="5 6">
    <name type="scientific">Eubacterium cellulosolvens (strain ATCC 43171 / JCM 9499 / 6)</name>
    <name type="common">Cillobacterium cellulosolvens</name>
    <dbReference type="NCBI Taxonomy" id="633697"/>
    <lineage>
        <taxon>Bacteria</taxon>
        <taxon>Bacillati</taxon>
        <taxon>Bacillota</taxon>
        <taxon>Clostridia</taxon>
        <taxon>Eubacteriales</taxon>
        <taxon>Eubacteriaceae</taxon>
        <taxon>Eubacterium</taxon>
    </lineage>
</organism>
<name>I5AX23_EUBC6</name>
<dbReference type="Gene3D" id="3.30.420.10">
    <property type="entry name" value="Ribonuclease H-like superfamily/Ribonuclease H"/>
    <property type="match status" value="1"/>
</dbReference>
<dbReference type="InterPro" id="IPR047201">
    <property type="entry name" value="ERI-1_3'hExo-like"/>
</dbReference>
<dbReference type="InterPro" id="IPR036397">
    <property type="entry name" value="RNaseH_sf"/>
</dbReference>
<dbReference type="SMART" id="SM00479">
    <property type="entry name" value="EXOIII"/>
    <property type="match status" value="1"/>
</dbReference>
<keyword evidence="6" id="KW-1185">Reference proteome</keyword>
<evidence type="ECO:0000313" key="6">
    <source>
        <dbReference type="Proteomes" id="UP000005753"/>
    </source>
</evidence>
<dbReference type="EMBL" id="CM001487">
    <property type="protein sequence ID" value="EIM58346.1"/>
    <property type="molecule type" value="Genomic_DNA"/>
</dbReference>
<dbReference type="Proteomes" id="UP000005753">
    <property type="component" value="Chromosome"/>
</dbReference>
<evidence type="ECO:0000313" key="5">
    <source>
        <dbReference type="EMBL" id="EIM58346.1"/>
    </source>
</evidence>
<keyword evidence="1" id="KW-0540">Nuclease</keyword>
<dbReference type="PANTHER" id="PTHR23044">
    <property type="entry name" value="3'-5' EXONUCLEASE ERI1-RELATED"/>
    <property type="match status" value="1"/>
</dbReference>
<dbReference type="STRING" id="633697.EubceDRAFT1_2635"/>
<dbReference type="InterPro" id="IPR051274">
    <property type="entry name" value="3-5_Exoribonuclease"/>
</dbReference>
<dbReference type="Pfam" id="PF00929">
    <property type="entry name" value="RNase_T"/>
    <property type="match status" value="1"/>
</dbReference>
<dbReference type="AlphaFoldDB" id="I5AX23"/>
<dbReference type="InterPro" id="IPR013520">
    <property type="entry name" value="Ribonucl_H"/>
</dbReference>
<keyword evidence="3 5" id="KW-0269">Exonuclease</keyword>
<proteinExistence type="predicted"/>
<dbReference type="GO" id="GO:0000175">
    <property type="term" value="F:3'-5'-RNA exonuclease activity"/>
    <property type="evidence" value="ECO:0007669"/>
    <property type="project" value="InterPro"/>
</dbReference>
<gene>
    <name evidence="5" type="ORF">EubceDRAFT1_2635</name>
</gene>
<accession>I5AX23</accession>
<dbReference type="SUPFAM" id="SSF53098">
    <property type="entry name" value="Ribonuclease H-like"/>
    <property type="match status" value="1"/>
</dbReference>
<dbReference type="PANTHER" id="PTHR23044:SF61">
    <property type="entry name" value="3'-5' EXORIBONUCLEASE 1-RELATED"/>
    <property type="match status" value="1"/>
</dbReference>
<feature type="domain" description="Exonuclease" evidence="4">
    <location>
        <begin position="2"/>
        <end position="189"/>
    </location>
</feature>
<dbReference type="OrthoDB" id="159416at2"/>
<evidence type="ECO:0000256" key="2">
    <source>
        <dbReference type="ARBA" id="ARBA00022801"/>
    </source>
</evidence>
<dbReference type="HOGENOM" id="CLU_037266_3_2_9"/>
<evidence type="ECO:0000256" key="1">
    <source>
        <dbReference type="ARBA" id="ARBA00022722"/>
    </source>
</evidence>
<reference evidence="5 6" key="1">
    <citation type="submission" date="2010-08" db="EMBL/GenBank/DDBJ databases">
        <authorList>
            <consortium name="US DOE Joint Genome Institute (JGI-PGF)"/>
            <person name="Lucas S."/>
            <person name="Copeland A."/>
            <person name="Lapidus A."/>
            <person name="Cheng J.-F."/>
            <person name="Bruce D."/>
            <person name="Goodwin L."/>
            <person name="Pitluck S."/>
            <person name="Land M.L."/>
            <person name="Hauser L."/>
            <person name="Chang Y.-J."/>
            <person name="Anderson I.J."/>
            <person name="Johnson E."/>
            <person name="Mulhopadhyay B."/>
            <person name="Kyrpides N."/>
            <person name="Woyke T.J."/>
        </authorList>
    </citation>
    <scope>NUCLEOTIDE SEQUENCE [LARGE SCALE GENOMIC DNA]</scope>
    <source>
        <strain evidence="5 6">6</strain>
    </source>
</reference>
<dbReference type="eggNOG" id="COG5018">
    <property type="taxonomic scope" value="Bacteria"/>
</dbReference>
<evidence type="ECO:0000259" key="4">
    <source>
        <dbReference type="SMART" id="SM00479"/>
    </source>
</evidence>
<protein>
    <submittedName>
        <fullName evidence="5">DNA polymerase III epsilon subunit-like 3'-5' exonuclease</fullName>
    </submittedName>
</protein>
<sequence>MKHIVVDLEMNSISRKSEARRICNLETIEIGAVMLDDDLQEISCFRTYVKPEYADGIAGNITILTGITDDMVENAPKFNEALRMFTNWCLGTGDAVTIHAWSDSDYNQIAKEIVLKRYDVSAEEAELLGNAWSDFQQEFDSHLGFERQMSLKMALNMAGIDFTGREHDALDDARNTAELLLVFRDENLFNVTLRKIKEAMEPTRIGSTLGDLFDFSGFACA</sequence>
<reference evidence="5 6" key="2">
    <citation type="submission" date="2012-02" db="EMBL/GenBank/DDBJ databases">
        <title>Improved High-Quality Draft sequence of Eubacterium cellulosolvens 6.</title>
        <authorList>
            <consortium name="US DOE Joint Genome Institute"/>
            <person name="Lucas S."/>
            <person name="Han J."/>
            <person name="Lapidus A."/>
            <person name="Cheng J.-F."/>
            <person name="Goodwin L."/>
            <person name="Pitluck S."/>
            <person name="Peters L."/>
            <person name="Mikhailova N."/>
            <person name="Gu W."/>
            <person name="Detter J.C."/>
            <person name="Han C."/>
            <person name="Tapia R."/>
            <person name="Land M."/>
            <person name="Hauser L."/>
            <person name="Kyrpides N."/>
            <person name="Ivanova N."/>
            <person name="Pagani I."/>
            <person name="Johnson E."/>
            <person name="Mukhopadhyay B."/>
            <person name="Anderson I."/>
            <person name="Woyke T."/>
        </authorList>
    </citation>
    <scope>NUCLEOTIDE SEQUENCE [LARGE SCALE GENOMIC DNA]</scope>
    <source>
        <strain evidence="5 6">6</strain>
    </source>
</reference>
<dbReference type="GO" id="GO:0003676">
    <property type="term" value="F:nucleic acid binding"/>
    <property type="evidence" value="ECO:0007669"/>
    <property type="project" value="InterPro"/>
</dbReference>